<sequence length="92" mass="10337">MTSNARRLFCAAAFASALMAAPSAEAGLLQRIQFLQSSSMPMIGNYQSSVFQNRAFIGPGKRTLLAYRSYAYDRYISFVLRRPVSAFCRFFC</sequence>
<proteinExistence type="predicted"/>
<evidence type="ECO:0000313" key="2">
    <source>
        <dbReference type="EMBL" id="RLP80535.1"/>
    </source>
</evidence>
<organism evidence="2 3">
    <name type="scientific">Xanthobacter tagetidis</name>
    <dbReference type="NCBI Taxonomy" id="60216"/>
    <lineage>
        <taxon>Bacteria</taxon>
        <taxon>Pseudomonadati</taxon>
        <taxon>Pseudomonadota</taxon>
        <taxon>Alphaproteobacteria</taxon>
        <taxon>Hyphomicrobiales</taxon>
        <taxon>Xanthobacteraceae</taxon>
        <taxon>Xanthobacter</taxon>
    </lineage>
</organism>
<evidence type="ECO:0000256" key="1">
    <source>
        <dbReference type="SAM" id="SignalP"/>
    </source>
</evidence>
<reference evidence="2 3" key="1">
    <citation type="submission" date="2018-10" db="EMBL/GenBank/DDBJ databases">
        <title>Xanthobacter tagetidis genome sequencing and assembly.</title>
        <authorList>
            <person name="Maclea K.S."/>
            <person name="Goen A.E."/>
            <person name="Fatima S.A."/>
        </authorList>
    </citation>
    <scope>NUCLEOTIDE SEQUENCE [LARGE SCALE GENOMIC DNA]</scope>
    <source>
        <strain evidence="2 3">ATCC 700314</strain>
    </source>
</reference>
<dbReference type="AlphaFoldDB" id="A0A3L7AKL7"/>
<dbReference type="Proteomes" id="UP000269692">
    <property type="component" value="Unassembled WGS sequence"/>
</dbReference>
<gene>
    <name evidence="2" type="ORF">D9R14_05660</name>
</gene>
<comment type="caution">
    <text evidence="2">The sequence shown here is derived from an EMBL/GenBank/DDBJ whole genome shotgun (WGS) entry which is preliminary data.</text>
</comment>
<dbReference type="EMBL" id="RCTF01000003">
    <property type="protein sequence ID" value="RLP80535.1"/>
    <property type="molecule type" value="Genomic_DNA"/>
</dbReference>
<name>A0A3L7AKL7_9HYPH</name>
<evidence type="ECO:0000313" key="3">
    <source>
        <dbReference type="Proteomes" id="UP000269692"/>
    </source>
</evidence>
<keyword evidence="3" id="KW-1185">Reference proteome</keyword>
<protein>
    <submittedName>
        <fullName evidence="2">Uncharacterized protein</fullName>
    </submittedName>
</protein>
<feature type="signal peptide" evidence="1">
    <location>
        <begin position="1"/>
        <end position="26"/>
    </location>
</feature>
<keyword evidence="1" id="KW-0732">Signal</keyword>
<dbReference type="RefSeq" id="WP_121622328.1">
    <property type="nucleotide sequence ID" value="NZ_JACIIW010000006.1"/>
</dbReference>
<accession>A0A3L7AKL7</accession>
<feature type="chain" id="PRO_5018302266" evidence="1">
    <location>
        <begin position="27"/>
        <end position="92"/>
    </location>
</feature>